<dbReference type="RefSeq" id="WP_179821095.1">
    <property type="nucleotide sequence ID" value="NZ_JACCFS010000001.1"/>
</dbReference>
<gene>
    <name evidence="1" type="ORF">HNR10_000946</name>
</gene>
<evidence type="ECO:0000313" key="1">
    <source>
        <dbReference type="EMBL" id="NYJ33065.1"/>
    </source>
</evidence>
<dbReference type="Proteomes" id="UP000572051">
    <property type="component" value="Unassembled WGS sequence"/>
</dbReference>
<protein>
    <submittedName>
        <fullName evidence="1">Uncharacterized protein</fullName>
    </submittedName>
</protein>
<evidence type="ECO:0000313" key="2">
    <source>
        <dbReference type="Proteomes" id="UP000572051"/>
    </source>
</evidence>
<reference evidence="1 2" key="1">
    <citation type="submission" date="2020-07" db="EMBL/GenBank/DDBJ databases">
        <title>Sequencing the genomes of 1000 actinobacteria strains.</title>
        <authorList>
            <person name="Klenk H.-P."/>
        </authorList>
    </citation>
    <scope>NUCLEOTIDE SEQUENCE [LARGE SCALE GENOMIC DNA]</scope>
    <source>
        <strain evidence="1 2">DSM 44442</strain>
    </source>
</reference>
<name>A0A7Z0EJ51_9ACTN</name>
<keyword evidence="2" id="KW-1185">Reference proteome</keyword>
<sequence>MWLLVRILLVVSSLVRVLRTPKPTARADRPTEEPVRRIEFWAHIATSTATVVTALIAIGALVLSNGTFQLQQEQHEGQQRQIDMRLATLVSSWSTEGADGPRTHIQNAGPHPARVVFSESYTSEQLSYEEVTQDTDTPREPRNLGENPWGVALNQVIPPCTTLSFDSTEDPDFQTMREYGVYQDFLAMGDVRGLWWVLPPMSSRPQATNALGATDTEGRRVRYFSWAVKHSDDLRSRPLPGETTVKVLIHLGTDPDTLNIATEPSLTCGT</sequence>
<comment type="caution">
    <text evidence="1">The sequence shown here is derived from an EMBL/GenBank/DDBJ whole genome shotgun (WGS) entry which is preliminary data.</text>
</comment>
<dbReference type="AlphaFoldDB" id="A0A7Z0EJ51"/>
<organism evidence="1 2">
    <name type="scientific">Nocardiopsis aegyptia</name>
    <dbReference type="NCBI Taxonomy" id="220378"/>
    <lineage>
        <taxon>Bacteria</taxon>
        <taxon>Bacillati</taxon>
        <taxon>Actinomycetota</taxon>
        <taxon>Actinomycetes</taxon>
        <taxon>Streptosporangiales</taxon>
        <taxon>Nocardiopsidaceae</taxon>
        <taxon>Nocardiopsis</taxon>
    </lineage>
</organism>
<proteinExistence type="predicted"/>
<accession>A0A7Z0EJ51</accession>
<dbReference type="EMBL" id="JACCFS010000001">
    <property type="protein sequence ID" value="NYJ33065.1"/>
    <property type="molecule type" value="Genomic_DNA"/>
</dbReference>